<organism evidence="1">
    <name type="scientific">marine sediment metagenome</name>
    <dbReference type="NCBI Taxonomy" id="412755"/>
    <lineage>
        <taxon>unclassified sequences</taxon>
        <taxon>metagenomes</taxon>
        <taxon>ecological metagenomes</taxon>
    </lineage>
</organism>
<evidence type="ECO:0000313" key="1">
    <source>
        <dbReference type="EMBL" id="KKM93136.1"/>
    </source>
</evidence>
<accession>A0A0F9M1A7</accession>
<name>A0A0F9M1A7_9ZZZZ</name>
<sequence>MDIYQRIVRDLRTGHCNMREGECSGMILYSYDANHWFKTPMSAYKANQPGADPATMLKREIFAEFANRRVLRAINS</sequence>
<protein>
    <submittedName>
        <fullName evidence="1">Uncharacterized protein</fullName>
    </submittedName>
</protein>
<dbReference type="EMBL" id="LAZR01006306">
    <property type="protein sequence ID" value="KKM93136.1"/>
    <property type="molecule type" value="Genomic_DNA"/>
</dbReference>
<reference evidence="1" key="1">
    <citation type="journal article" date="2015" name="Nature">
        <title>Complex archaea that bridge the gap between prokaryotes and eukaryotes.</title>
        <authorList>
            <person name="Spang A."/>
            <person name="Saw J.H."/>
            <person name="Jorgensen S.L."/>
            <person name="Zaremba-Niedzwiedzka K."/>
            <person name="Martijn J."/>
            <person name="Lind A.E."/>
            <person name="van Eijk R."/>
            <person name="Schleper C."/>
            <person name="Guy L."/>
            <person name="Ettema T.J."/>
        </authorList>
    </citation>
    <scope>NUCLEOTIDE SEQUENCE</scope>
</reference>
<comment type="caution">
    <text evidence="1">The sequence shown here is derived from an EMBL/GenBank/DDBJ whole genome shotgun (WGS) entry which is preliminary data.</text>
</comment>
<gene>
    <name evidence="1" type="ORF">LCGC14_1211360</name>
</gene>
<proteinExistence type="predicted"/>
<dbReference type="AlphaFoldDB" id="A0A0F9M1A7"/>